<dbReference type="EMBL" id="CP014692">
    <property type="protein sequence ID" value="AQS83444.1"/>
    <property type="molecule type" value="Genomic_DNA"/>
</dbReference>
<evidence type="ECO:0000256" key="2">
    <source>
        <dbReference type="SAM" id="Phobius"/>
    </source>
</evidence>
<feature type="transmembrane region" description="Helical" evidence="2">
    <location>
        <begin position="31"/>
        <end position="52"/>
    </location>
</feature>
<dbReference type="Gene3D" id="2.40.50.100">
    <property type="match status" value="1"/>
</dbReference>
<reference evidence="3 4" key="1">
    <citation type="submission" date="2016-03" db="EMBL/GenBank/DDBJ databases">
        <title>Acetic acid bacteria sequencing.</title>
        <authorList>
            <person name="Brandt J."/>
            <person name="Jakob F."/>
            <person name="Vogel R.F."/>
        </authorList>
    </citation>
    <scope>NUCLEOTIDE SEQUENCE [LARGE SCALE GENOMIC DNA]</scope>
    <source>
        <strain evidence="3 4">TMW2.1153</strain>
    </source>
</reference>
<feature type="compositionally biased region" description="Low complexity" evidence="1">
    <location>
        <begin position="348"/>
        <end position="360"/>
    </location>
</feature>
<keyword evidence="4" id="KW-1185">Reference proteome</keyword>
<sequence length="439" mass="48692">MSSLYRQEALDARRQAWLGQVQATQSLSIRVISWFTLALVFLAVLYVYFGIYTRRVHASGYMLPPTGLITIDASAAGIISTRLAEEGQHVHKGQKLFTIDLEARSSTGPTQEQVLGQLRRQRELLEQQKEIRIADAPVEKQALVNQIRNLQQQRQLTGMQLSNDAKVLPVVEAAVNRMKNAQSAHLVTETQFQSQLYTYAQLLSSHAQFLQTYTDTEGKISDNTSKLMRYDRQTAHDINDLDRQIADIDKQIDESEGHRTIIIEAPDDGILSAVRGNLGQQVSAGTPLVTLLPTGRSLDAELYVSSASIGFLREGEPVLMHYAAFPYQRFGLARGRVVEITRAPITESQPGQGQQQSSSGGKDKKDSSAGSGGGDLYRIRVKPDQPYIMAYGEKKPLEAGMEVDADIAIDSRRLYQWIFDPVISMRESIVAISGGLVDK</sequence>
<evidence type="ECO:0000313" key="3">
    <source>
        <dbReference type="EMBL" id="AQS83444.1"/>
    </source>
</evidence>
<dbReference type="SUPFAM" id="SSF111369">
    <property type="entry name" value="HlyD-like secretion proteins"/>
    <property type="match status" value="1"/>
</dbReference>
<keyword evidence="2" id="KW-1133">Transmembrane helix</keyword>
<dbReference type="InterPro" id="IPR050739">
    <property type="entry name" value="MFP"/>
</dbReference>
<dbReference type="OrthoDB" id="9810980at2"/>
<dbReference type="STRING" id="435.A0U92_00245"/>
<evidence type="ECO:0000313" key="4">
    <source>
        <dbReference type="Proteomes" id="UP000188937"/>
    </source>
</evidence>
<accession>A0A1U9KCB9</accession>
<dbReference type="PANTHER" id="PTHR30386:SF28">
    <property type="entry name" value="EXPORTED PROTEIN"/>
    <property type="match status" value="1"/>
</dbReference>
<name>A0A1U9KCB9_ACEAC</name>
<proteinExistence type="predicted"/>
<dbReference type="Gene3D" id="2.40.30.170">
    <property type="match status" value="1"/>
</dbReference>
<keyword evidence="2" id="KW-0472">Membrane</keyword>
<dbReference type="AlphaFoldDB" id="A0A1U9KCB9"/>
<dbReference type="PRINTS" id="PR01490">
    <property type="entry name" value="RTXTOXIND"/>
</dbReference>
<keyword evidence="2" id="KW-0812">Transmembrane</keyword>
<dbReference type="PANTHER" id="PTHR30386">
    <property type="entry name" value="MEMBRANE FUSION SUBUNIT OF EMRAB-TOLC MULTIDRUG EFFLUX PUMP"/>
    <property type="match status" value="1"/>
</dbReference>
<organism evidence="3 4">
    <name type="scientific">Acetobacter aceti</name>
    <dbReference type="NCBI Taxonomy" id="435"/>
    <lineage>
        <taxon>Bacteria</taxon>
        <taxon>Pseudomonadati</taxon>
        <taxon>Pseudomonadota</taxon>
        <taxon>Alphaproteobacteria</taxon>
        <taxon>Acetobacterales</taxon>
        <taxon>Acetobacteraceae</taxon>
        <taxon>Acetobacter</taxon>
        <taxon>Acetobacter subgen. Acetobacter</taxon>
    </lineage>
</organism>
<feature type="region of interest" description="Disordered" evidence="1">
    <location>
        <begin position="343"/>
        <end position="378"/>
    </location>
</feature>
<protein>
    <submittedName>
        <fullName evidence="3">Transporter</fullName>
    </submittedName>
</protein>
<gene>
    <name evidence="3" type="ORF">A0U92_00245</name>
</gene>
<evidence type="ECO:0000256" key="1">
    <source>
        <dbReference type="SAM" id="MobiDB-lite"/>
    </source>
</evidence>
<dbReference type="RefSeq" id="WP_077811478.1">
    <property type="nucleotide sequence ID" value="NZ_CP014692.1"/>
</dbReference>
<dbReference type="Proteomes" id="UP000188937">
    <property type="component" value="Chromosome"/>
</dbReference>
<dbReference type="eggNOG" id="COG0845">
    <property type="taxonomic scope" value="Bacteria"/>
</dbReference>
<dbReference type="KEGG" id="aace:A0U92_00245"/>